<dbReference type="EMBL" id="CM047750">
    <property type="protein sequence ID" value="KAJ0008167.1"/>
    <property type="molecule type" value="Genomic_DNA"/>
</dbReference>
<comment type="caution">
    <text evidence="1">The sequence shown here is derived from an EMBL/GenBank/DDBJ whole genome shotgun (WGS) entry which is preliminary data.</text>
</comment>
<sequence>MFAKYANREVEPLEYKLVVAILIGDLLLAGNVYKGNVVKVCEHELKVDLIPLEIHDFDVILGIDWLANHRATVDCFLKEVIFRKPGEAKFIFFGERRVLPFCVIYAMTTRRLLHNSV</sequence>
<organism evidence="1 2">
    <name type="scientific">Pistacia integerrima</name>
    <dbReference type="NCBI Taxonomy" id="434235"/>
    <lineage>
        <taxon>Eukaryota</taxon>
        <taxon>Viridiplantae</taxon>
        <taxon>Streptophyta</taxon>
        <taxon>Embryophyta</taxon>
        <taxon>Tracheophyta</taxon>
        <taxon>Spermatophyta</taxon>
        <taxon>Magnoliopsida</taxon>
        <taxon>eudicotyledons</taxon>
        <taxon>Gunneridae</taxon>
        <taxon>Pentapetalae</taxon>
        <taxon>rosids</taxon>
        <taxon>malvids</taxon>
        <taxon>Sapindales</taxon>
        <taxon>Anacardiaceae</taxon>
        <taxon>Pistacia</taxon>
    </lineage>
</organism>
<proteinExistence type="predicted"/>
<gene>
    <name evidence="1" type="ORF">Pint_29127</name>
</gene>
<dbReference type="Proteomes" id="UP001163603">
    <property type="component" value="Chromosome 15"/>
</dbReference>
<name>A0ACC0X1B4_9ROSI</name>
<evidence type="ECO:0000313" key="1">
    <source>
        <dbReference type="EMBL" id="KAJ0008167.1"/>
    </source>
</evidence>
<keyword evidence="2" id="KW-1185">Reference proteome</keyword>
<accession>A0ACC0X1B4</accession>
<reference evidence="2" key="1">
    <citation type="journal article" date="2023" name="G3 (Bethesda)">
        <title>Genome assembly and association tests identify interacting loci associated with vigor, precocity, and sex in interspecific pistachio rootstocks.</title>
        <authorList>
            <person name="Palmer W."/>
            <person name="Jacygrad E."/>
            <person name="Sagayaradj S."/>
            <person name="Cavanaugh K."/>
            <person name="Han R."/>
            <person name="Bertier L."/>
            <person name="Beede B."/>
            <person name="Kafkas S."/>
            <person name="Golino D."/>
            <person name="Preece J."/>
            <person name="Michelmore R."/>
        </authorList>
    </citation>
    <scope>NUCLEOTIDE SEQUENCE [LARGE SCALE GENOMIC DNA]</scope>
</reference>
<evidence type="ECO:0000313" key="2">
    <source>
        <dbReference type="Proteomes" id="UP001163603"/>
    </source>
</evidence>
<protein>
    <submittedName>
        <fullName evidence="1">Uncharacterized protein</fullName>
    </submittedName>
</protein>